<keyword evidence="1" id="KW-0677">Repeat</keyword>
<dbReference type="GO" id="GO:0048791">
    <property type="term" value="P:calcium ion-regulated exocytosis of neurotransmitter"/>
    <property type="evidence" value="ECO:0007669"/>
    <property type="project" value="TreeGrafter"/>
</dbReference>
<dbReference type="GO" id="GO:0098793">
    <property type="term" value="C:presynapse"/>
    <property type="evidence" value="ECO:0007669"/>
    <property type="project" value="GOC"/>
</dbReference>
<keyword evidence="4" id="KW-1185">Reference proteome</keyword>
<dbReference type="InterPro" id="IPR001565">
    <property type="entry name" value="Synaptotagmin"/>
</dbReference>
<evidence type="ECO:0000313" key="4">
    <source>
        <dbReference type="Proteomes" id="UP000887565"/>
    </source>
</evidence>
<dbReference type="PRINTS" id="PR00399">
    <property type="entry name" value="SYNAPTOTAGMN"/>
</dbReference>
<dbReference type="InterPro" id="IPR035892">
    <property type="entry name" value="C2_domain_sf"/>
</dbReference>
<dbReference type="SMART" id="SM00239">
    <property type="entry name" value="C2"/>
    <property type="match status" value="1"/>
</dbReference>
<dbReference type="WBParaSite" id="nRc.2.0.1.t09762-RA">
    <property type="protein sequence ID" value="nRc.2.0.1.t09762-RA"/>
    <property type="gene ID" value="nRc.2.0.1.g09762"/>
</dbReference>
<dbReference type="GO" id="GO:0030424">
    <property type="term" value="C:axon"/>
    <property type="evidence" value="ECO:0007669"/>
    <property type="project" value="TreeGrafter"/>
</dbReference>
<organism evidence="4 5">
    <name type="scientific">Romanomermis culicivorax</name>
    <name type="common">Nematode worm</name>
    <dbReference type="NCBI Taxonomy" id="13658"/>
    <lineage>
        <taxon>Eukaryota</taxon>
        <taxon>Metazoa</taxon>
        <taxon>Ecdysozoa</taxon>
        <taxon>Nematoda</taxon>
        <taxon>Enoplea</taxon>
        <taxon>Dorylaimia</taxon>
        <taxon>Mermithida</taxon>
        <taxon>Mermithoidea</taxon>
        <taxon>Mermithidae</taxon>
        <taxon>Romanomermis</taxon>
    </lineage>
</organism>
<evidence type="ECO:0000256" key="2">
    <source>
        <dbReference type="SAM" id="MobiDB-lite"/>
    </source>
</evidence>
<dbReference type="GO" id="GO:0070382">
    <property type="term" value="C:exocytic vesicle"/>
    <property type="evidence" value="ECO:0007669"/>
    <property type="project" value="TreeGrafter"/>
</dbReference>
<evidence type="ECO:0000256" key="1">
    <source>
        <dbReference type="ARBA" id="ARBA00022737"/>
    </source>
</evidence>
<feature type="domain" description="C2" evidence="3">
    <location>
        <begin position="93"/>
        <end position="226"/>
    </location>
</feature>
<dbReference type="GO" id="GO:0030276">
    <property type="term" value="F:clathrin binding"/>
    <property type="evidence" value="ECO:0007669"/>
    <property type="project" value="TreeGrafter"/>
</dbReference>
<dbReference type="OMA" id="NNDEIGH"/>
<dbReference type="AlphaFoldDB" id="A0A915I7M1"/>
<reference evidence="5" key="1">
    <citation type="submission" date="2022-11" db="UniProtKB">
        <authorList>
            <consortium name="WormBaseParasite"/>
        </authorList>
    </citation>
    <scope>IDENTIFICATION</scope>
</reference>
<name>A0A915I7M1_ROMCU</name>
<evidence type="ECO:0000259" key="3">
    <source>
        <dbReference type="PROSITE" id="PS50004"/>
    </source>
</evidence>
<dbReference type="GO" id="GO:0001786">
    <property type="term" value="F:phosphatidylserine binding"/>
    <property type="evidence" value="ECO:0007669"/>
    <property type="project" value="TreeGrafter"/>
</dbReference>
<dbReference type="GO" id="GO:0005509">
    <property type="term" value="F:calcium ion binding"/>
    <property type="evidence" value="ECO:0007669"/>
    <property type="project" value="TreeGrafter"/>
</dbReference>
<dbReference type="GO" id="GO:0006906">
    <property type="term" value="P:vesicle fusion"/>
    <property type="evidence" value="ECO:0007669"/>
    <property type="project" value="TreeGrafter"/>
</dbReference>
<evidence type="ECO:0000313" key="5">
    <source>
        <dbReference type="WBParaSite" id="nRc.2.0.1.t09762-RA"/>
    </source>
</evidence>
<dbReference type="PRINTS" id="PR00360">
    <property type="entry name" value="C2DOMAIN"/>
</dbReference>
<dbReference type="GO" id="GO:0005544">
    <property type="term" value="F:calcium-dependent phospholipid binding"/>
    <property type="evidence" value="ECO:0007669"/>
    <property type="project" value="TreeGrafter"/>
</dbReference>
<dbReference type="SUPFAM" id="SSF49562">
    <property type="entry name" value="C2 domain (Calcium/lipid-binding domain, CaLB)"/>
    <property type="match status" value="2"/>
</dbReference>
<dbReference type="Proteomes" id="UP000887565">
    <property type="component" value="Unplaced"/>
</dbReference>
<dbReference type="PANTHER" id="PTHR10024">
    <property type="entry name" value="SYNAPTOTAGMIN"/>
    <property type="match status" value="1"/>
</dbReference>
<accession>A0A915I7M1</accession>
<proteinExistence type="predicted"/>
<dbReference type="GO" id="GO:0005886">
    <property type="term" value="C:plasma membrane"/>
    <property type="evidence" value="ECO:0007669"/>
    <property type="project" value="TreeGrafter"/>
</dbReference>
<dbReference type="InterPro" id="IPR000008">
    <property type="entry name" value="C2_dom"/>
</dbReference>
<dbReference type="PANTHER" id="PTHR10024:SF344">
    <property type="entry name" value="SYNAPTOTAGMIN-7"/>
    <property type="match status" value="1"/>
</dbReference>
<feature type="region of interest" description="Disordered" evidence="2">
    <location>
        <begin position="12"/>
        <end position="31"/>
    </location>
</feature>
<dbReference type="PROSITE" id="PS50004">
    <property type="entry name" value="C2"/>
    <property type="match status" value="1"/>
</dbReference>
<dbReference type="Gene3D" id="2.60.40.150">
    <property type="entry name" value="C2 domain"/>
    <property type="match status" value="2"/>
</dbReference>
<dbReference type="GO" id="GO:0000149">
    <property type="term" value="F:SNARE binding"/>
    <property type="evidence" value="ECO:0007669"/>
    <property type="project" value="TreeGrafter"/>
</dbReference>
<protein>
    <submittedName>
        <fullName evidence="5">C2 domain-containing protein</fullName>
    </submittedName>
</protein>
<dbReference type="Pfam" id="PF00168">
    <property type="entry name" value="C2"/>
    <property type="match status" value="2"/>
</dbReference>
<sequence>MEAFMLHGMLSGHGGAKKRHGGGIGSSGHHNVHRHSLKKLQDVTVCMQLMDYDRFSHDDPIGEVLLPLKDVKFEKRPVYWKNLQEPTVRHKEVRGELMLSICYTPEYNRLTVVVVKAKDLPSKDISGTVDPYVKLWLVHQGNKWEKRKTTVKNQNLSPVFNETFAFTVTKDRLQDTQLVASVMDRDIIGNNDEIGHIILGKRGSDTGHKHWKEVCDKPTQPMTMWHKLSPRW</sequence>